<gene>
    <name evidence="2" type="ORF">PG996_016131</name>
</gene>
<evidence type="ECO:0000256" key="1">
    <source>
        <dbReference type="SAM" id="MobiDB-lite"/>
    </source>
</evidence>
<name>A0ABR1TNM4_9PEZI</name>
<evidence type="ECO:0000313" key="2">
    <source>
        <dbReference type="EMBL" id="KAK8048067.1"/>
    </source>
</evidence>
<keyword evidence="3" id="KW-1185">Reference proteome</keyword>
<comment type="caution">
    <text evidence="2">The sequence shown here is derived from an EMBL/GenBank/DDBJ whole genome shotgun (WGS) entry which is preliminary data.</text>
</comment>
<protein>
    <submittedName>
        <fullName evidence="2">Uncharacterized protein</fullName>
    </submittedName>
</protein>
<reference evidence="2 3" key="1">
    <citation type="submission" date="2023-01" db="EMBL/GenBank/DDBJ databases">
        <title>Analysis of 21 Apiospora genomes using comparative genomics revels a genus with tremendous synthesis potential of carbohydrate active enzymes and secondary metabolites.</title>
        <authorList>
            <person name="Sorensen T."/>
        </authorList>
    </citation>
    <scope>NUCLEOTIDE SEQUENCE [LARGE SCALE GENOMIC DNA]</scope>
    <source>
        <strain evidence="2 3">CBS 83171</strain>
    </source>
</reference>
<feature type="compositionally biased region" description="Polar residues" evidence="1">
    <location>
        <begin position="1"/>
        <end position="22"/>
    </location>
</feature>
<sequence>MSVGISRTPSSVSQSTPASQTTTRDKAMRSRMPCHSAGSIKVRAASGPAYCQAYAMGSMAERSRISQAEYPGAREPIKFNPITDDDRLVCFAKYTNASLGRVKNLYLDWVRVKGPVASECQKLNRLFSQCVDGNRIKVPPRLEKAPELTPDTPKFILDELHEAAEISISQNRRMRPADVEALDFDALELLLCRDDIATSEFELLNASLADFLPYFDLNVLTAEEKNWILAYLPPLQGLPSLVLNALCTSNIVNDHRLGWKRVYDSTSQDRLGIFLDTAAKTLEQFHKKLLVLRVDERLSLAIYVPQTIEKSQDCLVDDRVRVFAFPQSKEPGTSGRLSLPTKKGYRLYCDDNLFQLFEGQRGNTWIFIGRGASDEAAYRNTDNKGDRRRQRQETLDAGQNFDCRVSVALNKISQGLQRHIGRVNRNGVLAAEIYVISNRDVKSMKNLDLWLHYIETDEVLPLFDRDPKEYKAPSLRNADWSDVPTHTRKLAQDGDLSVLDHIDCASELSEVFQWLHRHGCTARVMESYDYILSQPQLGDPGPSSDPSDDSSEWRMDVLLAHLRLAPFLAAKFTGLDSWSDRTLPTVLADKLQNRGPDILRTLVLAADDAAELVIPPFEAALARLHSLSFDSFAELVELCALTVRSPELAMDLLLQCLEREAVRLLYGRPAVVAHFTRNVIAVALDHIAEAQEQKVAGEDLLNVKAVQGEAAMWTATP</sequence>
<dbReference type="EMBL" id="JAQQWM010000009">
    <property type="protein sequence ID" value="KAK8048067.1"/>
    <property type="molecule type" value="Genomic_DNA"/>
</dbReference>
<dbReference type="Proteomes" id="UP001446871">
    <property type="component" value="Unassembled WGS sequence"/>
</dbReference>
<evidence type="ECO:0000313" key="3">
    <source>
        <dbReference type="Proteomes" id="UP001446871"/>
    </source>
</evidence>
<accession>A0ABR1TNM4</accession>
<feature type="region of interest" description="Disordered" evidence="1">
    <location>
        <begin position="1"/>
        <end position="32"/>
    </location>
</feature>
<organism evidence="2 3">
    <name type="scientific">Apiospora saccharicola</name>
    <dbReference type="NCBI Taxonomy" id="335842"/>
    <lineage>
        <taxon>Eukaryota</taxon>
        <taxon>Fungi</taxon>
        <taxon>Dikarya</taxon>
        <taxon>Ascomycota</taxon>
        <taxon>Pezizomycotina</taxon>
        <taxon>Sordariomycetes</taxon>
        <taxon>Xylariomycetidae</taxon>
        <taxon>Amphisphaeriales</taxon>
        <taxon>Apiosporaceae</taxon>
        <taxon>Apiospora</taxon>
    </lineage>
</organism>
<proteinExistence type="predicted"/>